<comment type="caution">
    <text evidence="3">The sequence shown here is derived from an EMBL/GenBank/DDBJ whole genome shotgun (WGS) entry which is preliminary data.</text>
</comment>
<gene>
    <name evidence="3" type="ORF">HMPREF2086_00472</name>
</gene>
<dbReference type="HOGENOM" id="CLU_038505_1_1_7"/>
<name>V8CDF6_9HELI</name>
<feature type="active site" evidence="2">
    <location>
        <position position="17"/>
    </location>
</feature>
<accession>V8CDF6</accession>
<dbReference type="HAMAP" id="MF_01139">
    <property type="entry name" value="ISPT"/>
    <property type="match status" value="1"/>
</dbReference>
<dbReference type="NCBIfam" id="NF011407">
    <property type="entry name" value="PRK14833.1"/>
    <property type="match status" value="1"/>
</dbReference>
<keyword evidence="2" id="KW-0460">Magnesium</keyword>
<dbReference type="PATRIC" id="fig|1357400.3.peg.643"/>
<comment type="subunit">
    <text evidence="2">Homodimer.</text>
</comment>
<comment type="similarity">
    <text evidence="2">Belongs to the UPP synthase family.</text>
</comment>
<dbReference type="InterPro" id="IPR018520">
    <property type="entry name" value="UPP_synth-like_CS"/>
</dbReference>
<dbReference type="PANTHER" id="PTHR10291">
    <property type="entry name" value="DEHYDRODOLICHYL DIPHOSPHATE SYNTHASE FAMILY MEMBER"/>
    <property type="match status" value="1"/>
</dbReference>
<proteinExistence type="inferred from homology"/>
<dbReference type="STRING" id="1357400.HMPREF2086_00472"/>
<feature type="binding site" evidence="2">
    <location>
        <position position="30"/>
    </location>
    <ligand>
        <name>substrate</name>
    </ligand>
</feature>
<feature type="binding site" evidence="2">
    <location>
        <position position="22"/>
    </location>
    <ligand>
        <name>substrate</name>
    </ligand>
</feature>
<feature type="binding site" evidence="2">
    <location>
        <begin position="18"/>
        <end position="21"/>
    </location>
    <ligand>
        <name>substrate</name>
    </ligand>
</feature>
<feature type="binding site" evidence="2">
    <location>
        <begin position="62"/>
        <end position="64"/>
    </location>
    <ligand>
        <name>substrate</name>
    </ligand>
</feature>
<dbReference type="OrthoDB" id="4191603at2"/>
<dbReference type="Gene3D" id="3.40.1180.10">
    <property type="entry name" value="Decaprenyl diphosphate synthase-like"/>
    <property type="match status" value="1"/>
</dbReference>
<dbReference type="eggNOG" id="COG0020">
    <property type="taxonomic scope" value="Bacteria"/>
</dbReference>
<feature type="active site" description="Proton acceptor" evidence="2">
    <location>
        <position position="65"/>
    </location>
</feature>
<evidence type="ECO:0000256" key="2">
    <source>
        <dbReference type="HAMAP-Rule" id="MF_01139"/>
    </source>
</evidence>
<dbReference type="GO" id="GO:0005829">
    <property type="term" value="C:cytosol"/>
    <property type="evidence" value="ECO:0007669"/>
    <property type="project" value="TreeGrafter"/>
</dbReference>
<feature type="binding site" evidence="2">
    <location>
        <position position="17"/>
    </location>
    <ligand>
        <name>Mg(2+)</name>
        <dbReference type="ChEBI" id="CHEBI:18420"/>
    </ligand>
</feature>
<keyword evidence="2" id="KW-0479">Metal-binding</keyword>
<dbReference type="NCBIfam" id="TIGR00055">
    <property type="entry name" value="uppS"/>
    <property type="match status" value="1"/>
</dbReference>
<dbReference type="EC" id="2.5.1.-" evidence="2"/>
<feature type="binding site" evidence="2">
    <location>
        <position position="68"/>
    </location>
    <ligand>
        <name>substrate</name>
    </ligand>
</feature>
<feature type="binding site" evidence="2">
    <location>
        <position position="195"/>
    </location>
    <ligand>
        <name>substrate</name>
    </ligand>
</feature>
<dbReference type="AlphaFoldDB" id="V8CDF6"/>
<organism evidence="3 4">
    <name type="scientific">Helicobacter macacae MIT 99-5501</name>
    <dbReference type="NCBI Taxonomy" id="1357400"/>
    <lineage>
        <taxon>Bacteria</taxon>
        <taxon>Pseudomonadati</taxon>
        <taxon>Campylobacterota</taxon>
        <taxon>Epsilonproteobacteria</taxon>
        <taxon>Campylobacterales</taxon>
        <taxon>Helicobacteraceae</taxon>
        <taxon>Helicobacter</taxon>
    </lineage>
</organism>
<reference evidence="3 4" key="1">
    <citation type="journal article" date="2014" name="Genome Announc.">
        <title>Draft genome sequences of six enterohepatic helicobacter species isolated from humans and one from rhesus macaques.</title>
        <authorList>
            <person name="Shen Z."/>
            <person name="Sheh A."/>
            <person name="Young S.K."/>
            <person name="Abouelliel A."/>
            <person name="Ward D.V."/>
            <person name="Earl A.M."/>
            <person name="Fox J.G."/>
        </authorList>
    </citation>
    <scope>NUCLEOTIDE SEQUENCE [LARGE SCALE GENOMIC DNA]</scope>
    <source>
        <strain evidence="3 4">MIT 99-5501</strain>
    </source>
</reference>
<comment type="cofactor">
    <cofactor evidence="2">
        <name>Mg(2+)</name>
        <dbReference type="ChEBI" id="CHEBI:18420"/>
    </cofactor>
    <text evidence="2">Binds 2 magnesium ions per subunit.</text>
</comment>
<evidence type="ECO:0000256" key="1">
    <source>
        <dbReference type="ARBA" id="ARBA00022679"/>
    </source>
</evidence>
<evidence type="ECO:0000313" key="3">
    <source>
        <dbReference type="EMBL" id="ETD25137.1"/>
    </source>
</evidence>
<dbReference type="PANTHER" id="PTHR10291:SF0">
    <property type="entry name" value="DEHYDRODOLICHYL DIPHOSPHATE SYNTHASE 2"/>
    <property type="match status" value="1"/>
</dbReference>
<protein>
    <recommendedName>
        <fullName evidence="2">Isoprenyl transferase</fullName>
        <ecNumber evidence="2">2.5.1.-</ecNumber>
    </recommendedName>
</protein>
<dbReference type="RefSeq" id="WP_023927174.1">
    <property type="nucleotide sequence ID" value="NZ_KI669454.1"/>
</dbReference>
<comment type="function">
    <text evidence="2">Catalyzes the condensation of isopentenyl diphosphate (IPP) with allylic pyrophosphates generating different type of terpenoids.</text>
</comment>
<dbReference type="CDD" id="cd00475">
    <property type="entry name" value="Cis_IPPS"/>
    <property type="match status" value="1"/>
</dbReference>
<evidence type="ECO:0000313" key="4">
    <source>
        <dbReference type="Proteomes" id="UP000018731"/>
    </source>
</evidence>
<dbReference type="Proteomes" id="UP000018731">
    <property type="component" value="Unassembled WGS sequence"/>
</dbReference>
<keyword evidence="1 2" id="KW-0808">Transferase</keyword>
<dbReference type="SUPFAM" id="SSF64005">
    <property type="entry name" value="Undecaprenyl diphosphate synthase"/>
    <property type="match status" value="1"/>
</dbReference>
<dbReference type="GO" id="GO:0016094">
    <property type="term" value="P:polyprenol biosynthetic process"/>
    <property type="evidence" value="ECO:0007669"/>
    <property type="project" value="TreeGrafter"/>
</dbReference>
<feature type="binding site" evidence="2">
    <location>
        <position position="66"/>
    </location>
    <ligand>
        <name>substrate</name>
    </ligand>
</feature>
<dbReference type="GO" id="GO:0000287">
    <property type="term" value="F:magnesium ion binding"/>
    <property type="evidence" value="ECO:0007669"/>
    <property type="project" value="UniProtKB-UniRule"/>
</dbReference>
<dbReference type="FunFam" id="3.40.1180.10:FF:000001">
    <property type="entry name" value="(2E,6E)-farnesyl-diphosphate-specific ditrans,polycis-undecaprenyl-diphosphate synthase"/>
    <property type="match status" value="1"/>
</dbReference>
<dbReference type="InterPro" id="IPR001441">
    <property type="entry name" value="UPP_synth-like"/>
</dbReference>
<dbReference type="GO" id="GO:0008834">
    <property type="term" value="F:ditrans,polycis-undecaprenyl-diphosphate synthase [(2E,6E)-farnesyl-diphosphate specific] activity"/>
    <property type="evidence" value="ECO:0007669"/>
    <property type="project" value="TreeGrafter"/>
</dbReference>
<feature type="binding site" evidence="2">
    <location>
        <position position="34"/>
    </location>
    <ligand>
        <name>substrate</name>
    </ligand>
</feature>
<dbReference type="Pfam" id="PF01255">
    <property type="entry name" value="Prenyltransf"/>
    <property type="match status" value="1"/>
</dbReference>
<dbReference type="InterPro" id="IPR036424">
    <property type="entry name" value="UPP_synth-like_sf"/>
</dbReference>
<dbReference type="EMBL" id="AZJI01000001">
    <property type="protein sequence ID" value="ETD25137.1"/>
    <property type="molecule type" value="Genomic_DNA"/>
</dbReference>
<feature type="binding site" evidence="2">
    <location>
        <position position="214"/>
    </location>
    <ligand>
        <name>Mg(2+)</name>
        <dbReference type="ChEBI" id="CHEBI:18420"/>
    </ligand>
</feature>
<feature type="binding site" evidence="2">
    <location>
        <begin position="201"/>
        <end position="203"/>
    </location>
    <ligand>
        <name>substrate</name>
    </ligand>
</feature>
<keyword evidence="4" id="KW-1185">Reference proteome</keyword>
<sequence length="247" mass="28299">MAKDLATSLSHIAIIMDGNGRWAQMRGKGRKAGHKEGAKKVREITTWCAKNHIAYLTLYAFSTENWIRPKQEVDFLLKLLEKYLKNEAKTYHKHQIRFRAIGDIGAFSNTLQNLITQLESSTHNYTNLTQVLALNYGSRDELARAFGKILKSKQLAKPIQTQQMPQTLQKSSDIQALIAKNLDTYDLPDVDLLIRTGGEQRLSNFLLWQASYAELYFSKTLFPDFGTRELEQIIVDFSKRVRRFGGL</sequence>
<dbReference type="PROSITE" id="PS01066">
    <property type="entry name" value="UPP_SYNTHASE"/>
    <property type="match status" value="1"/>
</dbReference>